<proteinExistence type="predicted"/>
<dbReference type="AlphaFoldDB" id="A0A841J4J9"/>
<dbReference type="PROSITE" id="PS51186">
    <property type="entry name" value="GNAT"/>
    <property type="match status" value="1"/>
</dbReference>
<dbReference type="InterPro" id="IPR000182">
    <property type="entry name" value="GNAT_dom"/>
</dbReference>
<evidence type="ECO:0000313" key="3">
    <source>
        <dbReference type="Proteomes" id="UP000552700"/>
    </source>
</evidence>
<dbReference type="SUPFAM" id="SSF55729">
    <property type="entry name" value="Acyl-CoA N-acyltransferases (Nat)"/>
    <property type="match status" value="1"/>
</dbReference>
<dbReference type="EMBL" id="JACIJP010000010">
    <property type="protein sequence ID" value="MBB6125640.1"/>
    <property type="molecule type" value="Genomic_DNA"/>
</dbReference>
<keyword evidence="2" id="KW-0808">Transferase</keyword>
<dbReference type="InterPro" id="IPR016181">
    <property type="entry name" value="Acyl_CoA_acyltransferase"/>
</dbReference>
<comment type="caution">
    <text evidence="2">The sequence shown here is derived from an EMBL/GenBank/DDBJ whole genome shotgun (WGS) entry which is preliminary data.</text>
</comment>
<dbReference type="RefSeq" id="WP_184081851.1">
    <property type="nucleotide sequence ID" value="NZ_JACIJP010000010.1"/>
</dbReference>
<feature type="domain" description="N-acetyltransferase" evidence="1">
    <location>
        <begin position="2"/>
        <end position="158"/>
    </location>
</feature>
<dbReference type="GO" id="GO:0016747">
    <property type="term" value="F:acyltransferase activity, transferring groups other than amino-acyl groups"/>
    <property type="evidence" value="ECO:0007669"/>
    <property type="project" value="InterPro"/>
</dbReference>
<accession>A0A841J4J9</accession>
<evidence type="ECO:0000259" key="1">
    <source>
        <dbReference type="PROSITE" id="PS51186"/>
    </source>
</evidence>
<gene>
    <name evidence="2" type="ORF">FHS92_003404</name>
</gene>
<dbReference type="Proteomes" id="UP000552700">
    <property type="component" value="Unassembled WGS sequence"/>
</dbReference>
<dbReference type="Pfam" id="PF00583">
    <property type="entry name" value="Acetyltransf_1"/>
    <property type="match status" value="1"/>
</dbReference>
<organism evidence="2 3">
    <name type="scientific">Sphingobium subterraneum</name>
    <dbReference type="NCBI Taxonomy" id="627688"/>
    <lineage>
        <taxon>Bacteria</taxon>
        <taxon>Pseudomonadati</taxon>
        <taxon>Pseudomonadota</taxon>
        <taxon>Alphaproteobacteria</taxon>
        <taxon>Sphingomonadales</taxon>
        <taxon>Sphingomonadaceae</taxon>
        <taxon>Sphingobium</taxon>
    </lineage>
</organism>
<reference evidence="2 3" key="1">
    <citation type="submission" date="2020-08" db="EMBL/GenBank/DDBJ databases">
        <title>Genomic Encyclopedia of Type Strains, Phase IV (KMG-IV): sequencing the most valuable type-strain genomes for metagenomic binning, comparative biology and taxonomic classification.</title>
        <authorList>
            <person name="Goeker M."/>
        </authorList>
    </citation>
    <scope>NUCLEOTIDE SEQUENCE [LARGE SCALE GENOMIC DNA]</scope>
    <source>
        <strain evidence="2 3">DSM 102255</strain>
    </source>
</reference>
<name>A0A841J4J9_9SPHN</name>
<keyword evidence="3" id="KW-1185">Reference proteome</keyword>
<evidence type="ECO:0000313" key="2">
    <source>
        <dbReference type="EMBL" id="MBB6125640.1"/>
    </source>
</evidence>
<dbReference type="Gene3D" id="3.40.630.30">
    <property type="match status" value="1"/>
</dbReference>
<dbReference type="CDD" id="cd04301">
    <property type="entry name" value="NAT_SF"/>
    <property type="match status" value="1"/>
</dbReference>
<protein>
    <submittedName>
        <fullName evidence="2">GNAT superfamily N-acetyltransferase</fullName>
    </submittedName>
</protein>
<sequence length="164" mass="17403">MIALVEKPAHLSAADKSAFVAFVASAGEVDAVTLPGLVDRAAVLVMLIEGESIIGTAAIKTPFAAHRRGEFEKATVPEQADAFPLELGWIVVDPNHRSRGHARTLVAAAVKAASYDGVYATTKTAQMRPILEESGFIVQGKPYRSVLNPAVTLTLFGRPRVSPI</sequence>